<dbReference type="CDD" id="cd01129">
    <property type="entry name" value="PulE-GspE-like"/>
    <property type="match status" value="1"/>
</dbReference>
<evidence type="ECO:0000256" key="3">
    <source>
        <dbReference type="ARBA" id="ARBA00022840"/>
    </source>
</evidence>
<proteinExistence type="inferred from homology"/>
<gene>
    <name evidence="5" type="ORF">O1D97_02105</name>
</gene>
<keyword evidence="6" id="KW-1185">Reference proteome</keyword>
<evidence type="ECO:0000259" key="4">
    <source>
        <dbReference type="Pfam" id="PF00437"/>
    </source>
</evidence>
<dbReference type="Pfam" id="PF00437">
    <property type="entry name" value="T2SSE"/>
    <property type="match status" value="1"/>
</dbReference>
<dbReference type="Gene3D" id="3.40.50.300">
    <property type="entry name" value="P-loop containing nucleotide triphosphate hydrolases"/>
    <property type="match status" value="1"/>
</dbReference>
<dbReference type="InterPro" id="IPR001482">
    <property type="entry name" value="T2SS/T4SS_dom"/>
</dbReference>
<dbReference type="Proteomes" id="UP001149719">
    <property type="component" value="Unassembled WGS sequence"/>
</dbReference>
<dbReference type="PANTHER" id="PTHR30258">
    <property type="entry name" value="TYPE II SECRETION SYSTEM PROTEIN GSPE-RELATED"/>
    <property type="match status" value="1"/>
</dbReference>
<dbReference type="InterPro" id="IPR027417">
    <property type="entry name" value="P-loop_NTPase"/>
</dbReference>
<dbReference type="RefSeq" id="WP_269122385.1">
    <property type="nucleotide sequence ID" value="NZ_JAPUBN010000006.1"/>
</dbReference>
<comment type="caution">
    <text evidence="5">The sequence shown here is derived from an EMBL/GenBank/DDBJ whole genome shotgun (WGS) entry which is preliminary data.</text>
</comment>
<evidence type="ECO:0000313" key="5">
    <source>
        <dbReference type="EMBL" id="MCZ2720469.1"/>
    </source>
</evidence>
<comment type="similarity">
    <text evidence="1">Belongs to the GSP E family.</text>
</comment>
<keyword evidence="2" id="KW-0547">Nucleotide-binding</keyword>
<dbReference type="SUPFAM" id="SSF52540">
    <property type="entry name" value="P-loop containing nucleoside triphosphate hydrolases"/>
    <property type="match status" value="1"/>
</dbReference>
<name>A0ABT4JQ53_9GAMM</name>
<protein>
    <submittedName>
        <fullName evidence="5">ATPase, T2SS/T4P/T4SS family</fullName>
    </submittedName>
</protein>
<evidence type="ECO:0000313" key="6">
    <source>
        <dbReference type="Proteomes" id="UP001149719"/>
    </source>
</evidence>
<organism evidence="5 6">
    <name type="scientific">Marinomonas phaeophyticola</name>
    <dbReference type="NCBI Taxonomy" id="3004091"/>
    <lineage>
        <taxon>Bacteria</taxon>
        <taxon>Pseudomonadati</taxon>
        <taxon>Pseudomonadota</taxon>
        <taxon>Gammaproteobacteria</taxon>
        <taxon>Oceanospirillales</taxon>
        <taxon>Oceanospirillaceae</taxon>
        <taxon>Marinomonas</taxon>
    </lineage>
</organism>
<dbReference type="EMBL" id="JAPUBN010000006">
    <property type="protein sequence ID" value="MCZ2720469.1"/>
    <property type="molecule type" value="Genomic_DNA"/>
</dbReference>
<evidence type="ECO:0000256" key="1">
    <source>
        <dbReference type="ARBA" id="ARBA00006611"/>
    </source>
</evidence>
<evidence type="ECO:0000256" key="2">
    <source>
        <dbReference type="ARBA" id="ARBA00022741"/>
    </source>
</evidence>
<feature type="domain" description="Bacterial type II secretion system protein E" evidence="4">
    <location>
        <begin position="3"/>
        <end position="268"/>
    </location>
</feature>
<dbReference type="PANTHER" id="PTHR30258:SF2">
    <property type="entry name" value="COMG OPERON PROTEIN 1"/>
    <property type="match status" value="1"/>
</dbReference>
<keyword evidence="3" id="KW-0067">ATP-binding</keyword>
<dbReference type="Gene3D" id="3.30.450.90">
    <property type="match status" value="1"/>
</dbReference>
<reference evidence="5" key="1">
    <citation type="submission" date="2022-12" db="EMBL/GenBank/DDBJ databases">
        <title>Marinomonas 15G1-11 sp. nov, isolated from marine algae.</title>
        <authorList>
            <person name="Butt M."/>
            <person name="Choi D.G."/>
            <person name="Kim J.M."/>
            <person name="Lee J.K."/>
            <person name="Baek J.H."/>
            <person name="Jeon C.O."/>
        </authorList>
    </citation>
    <scope>NUCLEOTIDE SEQUENCE</scope>
    <source>
        <strain evidence="5">15G1-11</strain>
    </source>
</reference>
<sequence length="311" mass="35417">MIMIEESLNIAIENNATDIHLCPTATDFLVQYRISGKITQLHANHVSKNALNRLKMLSNLDLSETRRAQEGQFSFTHHKEDFFIRISIINTKLGEKVALRILPTGFKHSLGSINLPKSIHENLIQSLLKPKGIIFVCGATGAGKTTTLYSCLEYLNNGERTIFTIEDPVEFTIKEFYQCELNPQIDITPQYILKSLLRQDPDVIFIGELRDKETAELALMAAHTGHLVLTTIHTNSALELFYRLQNWNIDMFTLVSALNFVIHQKMTYQEGHRRPHFSGIAPNWGNNLPDDYFSLINNKSIWEVFNDDGNA</sequence>
<accession>A0ABT4JQ53</accession>